<feature type="region of interest" description="Disordered" evidence="1">
    <location>
        <begin position="59"/>
        <end position="87"/>
    </location>
</feature>
<dbReference type="Proteomes" id="UP000574067">
    <property type="component" value="Unassembled WGS sequence"/>
</dbReference>
<sequence>MKEIQDNGPQDQIQGIYRQLKKGLGRELVDDENVSALIELAARDGEQVLEQELREWQAPCGTGGDASPGGLHHLAPNPGFNKLNAKH</sequence>
<gene>
    <name evidence="2" type="ORF">HHL10_03545</name>
</gene>
<evidence type="ECO:0000313" key="3">
    <source>
        <dbReference type="Proteomes" id="UP000574067"/>
    </source>
</evidence>
<dbReference type="AlphaFoldDB" id="A0A848F6S8"/>
<evidence type="ECO:0000313" key="2">
    <source>
        <dbReference type="EMBL" id="NML14053.1"/>
    </source>
</evidence>
<proteinExistence type="predicted"/>
<keyword evidence="3" id="KW-1185">Reference proteome</keyword>
<name>A0A848F6S8_9BURK</name>
<evidence type="ECO:0000256" key="1">
    <source>
        <dbReference type="SAM" id="MobiDB-lite"/>
    </source>
</evidence>
<dbReference type="RefSeq" id="WP_169158972.1">
    <property type="nucleotide sequence ID" value="NZ_JABBFW010000002.1"/>
</dbReference>
<accession>A0A848F6S8</accession>
<protein>
    <submittedName>
        <fullName evidence="2">Uncharacterized protein</fullName>
    </submittedName>
</protein>
<reference evidence="2 3" key="1">
    <citation type="submission" date="2020-04" db="EMBL/GenBank/DDBJ databases">
        <title>Azohydromonas sp. isolated from soil.</title>
        <authorList>
            <person name="Dahal R.H."/>
        </authorList>
    </citation>
    <scope>NUCLEOTIDE SEQUENCE [LARGE SCALE GENOMIC DNA]</scope>
    <source>
        <strain evidence="2 3">G-1-1-14</strain>
    </source>
</reference>
<organism evidence="2 3">
    <name type="scientific">Azohydromonas caseinilytica</name>
    <dbReference type="NCBI Taxonomy" id="2728836"/>
    <lineage>
        <taxon>Bacteria</taxon>
        <taxon>Pseudomonadati</taxon>
        <taxon>Pseudomonadota</taxon>
        <taxon>Betaproteobacteria</taxon>
        <taxon>Burkholderiales</taxon>
        <taxon>Sphaerotilaceae</taxon>
        <taxon>Azohydromonas</taxon>
    </lineage>
</organism>
<dbReference type="EMBL" id="JABBFW010000002">
    <property type="protein sequence ID" value="NML14053.1"/>
    <property type="molecule type" value="Genomic_DNA"/>
</dbReference>
<comment type="caution">
    <text evidence="2">The sequence shown here is derived from an EMBL/GenBank/DDBJ whole genome shotgun (WGS) entry which is preliminary data.</text>
</comment>